<dbReference type="Ensembl" id="ENSCINT00000031772.1">
    <property type="protein sequence ID" value="ENSCINP00000035178.1"/>
    <property type="gene ID" value="ENSCING00000020020.1"/>
</dbReference>
<dbReference type="Proteomes" id="UP000008144">
    <property type="component" value="Unassembled WGS sequence"/>
</dbReference>
<protein>
    <submittedName>
        <fullName evidence="1">Uncharacterized protein</fullName>
    </submittedName>
</protein>
<keyword evidence="2" id="KW-1185">Reference proteome</keyword>
<reference evidence="1" key="2">
    <citation type="submission" date="2025-08" db="UniProtKB">
        <authorList>
            <consortium name="Ensembl"/>
        </authorList>
    </citation>
    <scope>IDENTIFICATION</scope>
</reference>
<organism evidence="1 2">
    <name type="scientific">Ciona intestinalis</name>
    <name type="common">Transparent sea squirt</name>
    <name type="synonym">Ascidia intestinalis</name>
    <dbReference type="NCBI Taxonomy" id="7719"/>
    <lineage>
        <taxon>Eukaryota</taxon>
        <taxon>Metazoa</taxon>
        <taxon>Chordata</taxon>
        <taxon>Tunicata</taxon>
        <taxon>Ascidiacea</taxon>
        <taxon>Phlebobranchia</taxon>
        <taxon>Cionidae</taxon>
        <taxon>Ciona</taxon>
    </lineage>
</organism>
<evidence type="ECO:0000313" key="2">
    <source>
        <dbReference type="Proteomes" id="UP000008144"/>
    </source>
</evidence>
<proteinExistence type="predicted"/>
<sequence>MKVDNPWQSEGLVSDVAANQMDCTPVVVTTAQGKTNFDSFSTIVTSPSVDETNNFGKVSANIGPDESKATKIKKRLHLKFH</sequence>
<dbReference type="InParanoid" id="H2XZU4"/>
<name>H2XZU4_CIOIN</name>
<reference evidence="1" key="3">
    <citation type="submission" date="2025-09" db="UniProtKB">
        <authorList>
            <consortium name="Ensembl"/>
        </authorList>
    </citation>
    <scope>IDENTIFICATION</scope>
</reference>
<accession>H2XZU4</accession>
<dbReference type="HOGENOM" id="CLU_2573202_0_0_1"/>
<reference evidence="2" key="1">
    <citation type="journal article" date="2002" name="Science">
        <title>The draft genome of Ciona intestinalis: insights into chordate and vertebrate origins.</title>
        <authorList>
            <person name="Dehal P."/>
            <person name="Satou Y."/>
            <person name="Campbell R.K."/>
            <person name="Chapman J."/>
            <person name="Degnan B."/>
            <person name="De Tomaso A."/>
            <person name="Davidson B."/>
            <person name="Di Gregorio A."/>
            <person name="Gelpke M."/>
            <person name="Goodstein D.M."/>
            <person name="Harafuji N."/>
            <person name="Hastings K.E."/>
            <person name="Ho I."/>
            <person name="Hotta K."/>
            <person name="Huang W."/>
            <person name="Kawashima T."/>
            <person name="Lemaire P."/>
            <person name="Martinez D."/>
            <person name="Meinertzhagen I.A."/>
            <person name="Necula S."/>
            <person name="Nonaka M."/>
            <person name="Putnam N."/>
            <person name="Rash S."/>
            <person name="Saiga H."/>
            <person name="Satake M."/>
            <person name="Terry A."/>
            <person name="Yamada L."/>
            <person name="Wang H.G."/>
            <person name="Awazu S."/>
            <person name="Azumi K."/>
            <person name="Boore J."/>
            <person name="Branno M."/>
            <person name="Chin-Bow S."/>
            <person name="DeSantis R."/>
            <person name="Doyle S."/>
            <person name="Francino P."/>
            <person name="Keys D.N."/>
            <person name="Haga S."/>
            <person name="Hayashi H."/>
            <person name="Hino K."/>
            <person name="Imai K.S."/>
            <person name="Inaba K."/>
            <person name="Kano S."/>
            <person name="Kobayashi K."/>
            <person name="Kobayashi M."/>
            <person name="Lee B.I."/>
            <person name="Makabe K.W."/>
            <person name="Manohar C."/>
            <person name="Matassi G."/>
            <person name="Medina M."/>
            <person name="Mochizuki Y."/>
            <person name="Mount S."/>
            <person name="Morishita T."/>
            <person name="Miura S."/>
            <person name="Nakayama A."/>
            <person name="Nishizaka S."/>
            <person name="Nomoto H."/>
            <person name="Ohta F."/>
            <person name="Oishi K."/>
            <person name="Rigoutsos I."/>
            <person name="Sano M."/>
            <person name="Sasaki A."/>
            <person name="Sasakura Y."/>
            <person name="Shoguchi E."/>
            <person name="Shin-i T."/>
            <person name="Spagnuolo A."/>
            <person name="Stainier D."/>
            <person name="Suzuki M.M."/>
            <person name="Tassy O."/>
            <person name="Takatori N."/>
            <person name="Tokuoka M."/>
            <person name="Yagi K."/>
            <person name="Yoshizaki F."/>
            <person name="Wada S."/>
            <person name="Zhang C."/>
            <person name="Hyatt P.D."/>
            <person name="Larimer F."/>
            <person name="Detter C."/>
            <person name="Doggett N."/>
            <person name="Glavina T."/>
            <person name="Hawkins T."/>
            <person name="Richardson P."/>
            <person name="Lucas S."/>
            <person name="Kohara Y."/>
            <person name="Levine M."/>
            <person name="Satoh N."/>
            <person name="Rokhsar D.S."/>
        </authorList>
    </citation>
    <scope>NUCLEOTIDE SEQUENCE [LARGE SCALE GENOMIC DNA]</scope>
</reference>
<evidence type="ECO:0000313" key="1">
    <source>
        <dbReference type="Ensembl" id="ENSCINP00000035178.1"/>
    </source>
</evidence>
<dbReference type="AlphaFoldDB" id="H2XZU4"/>